<dbReference type="SUPFAM" id="SSF55729">
    <property type="entry name" value="Acyl-CoA N-acyltransferases (Nat)"/>
    <property type="match status" value="1"/>
</dbReference>
<keyword evidence="4" id="KW-1185">Reference proteome</keyword>
<feature type="domain" description="N-acetyltransferase" evidence="2">
    <location>
        <begin position="140"/>
        <end position="286"/>
    </location>
</feature>
<feature type="compositionally biased region" description="Low complexity" evidence="1">
    <location>
        <begin position="159"/>
        <end position="169"/>
    </location>
</feature>
<evidence type="ECO:0000256" key="1">
    <source>
        <dbReference type="SAM" id="MobiDB-lite"/>
    </source>
</evidence>
<feature type="region of interest" description="Disordered" evidence="1">
    <location>
        <begin position="150"/>
        <end position="176"/>
    </location>
</feature>
<evidence type="ECO:0000313" key="4">
    <source>
        <dbReference type="Proteomes" id="UP001390339"/>
    </source>
</evidence>
<sequence length="309" mass="34027">MQTPSIIGASALHSWTSVQWNPQQGIYFYFRTKYTNNINNMAIAPPPGIEVRTAQANDIESIVDLLVSAPDDATLYQYPDLARYPDALRTTYRAWVQELLRDPTSLTRIAVLGEDVVVGFSSWVRRAPKPDDPSGPLQRVRISDPPALLLPDAEENQHGSSSSSSSSGGALPSIEPHKTRAEAVARVRERLSRTSPVKSIARWSLEGLAVHASHQNRGIGTMLVRWGLERGAAEGVPVVTAGESRGVRFYTGHSLGFQVVEGTDWWLDQDGRDVFKHEVDERESIPGWVSGAQVMWLPPGHSSKMRGIV</sequence>
<dbReference type="PANTHER" id="PTHR42791:SF1">
    <property type="entry name" value="N-ACETYLTRANSFERASE DOMAIN-CONTAINING PROTEIN"/>
    <property type="match status" value="1"/>
</dbReference>
<gene>
    <name evidence="3" type="ORF">PGQ11_013621</name>
</gene>
<comment type="caution">
    <text evidence="3">The sequence shown here is derived from an EMBL/GenBank/DDBJ whole genome shotgun (WGS) entry which is preliminary data.</text>
</comment>
<dbReference type="InterPro" id="IPR000182">
    <property type="entry name" value="GNAT_dom"/>
</dbReference>
<protein>
    <submittedName>
        <fullName evidence="3">Acyl-CoA N-acyltransferase</fullName>
    </submittedName>
</protein>
<organism evidence="3 4">
    <name type="scientific">Apiospora arundinis</name>
    <dbReference type="NCBI Taxonomy" id="335852"/>
    <lineage>
        <taxon>Eukaryota</taxon>
        <taxon>Fungi</taxon>
        <taxon>Dikarya</taxon>
        <taxon>Ascomycota</taxon>
        <taxon>Pezizomycotina</taxon>
        <taxon>Sordariomycetes</taxon>
        <taxon>Xylariomycetidae</taxon>
        <taxon>Amphisphaeriales</taxon>
        <taxon>Apiosporaceae</taxon>
        <taxon>Apiospora</taxon>
    </lineage>
</organism>
<dbReference type="InterPro" id="IPR016181">
    <property type="entry name" value="Acyl_CoA_acyltransferase"/>
</dbReference>
<dbReference type="PANTHER" id="PTHR42791">
    <property type="entry name" value="GNAT FAMILY ACETYLTRANSFERASE"/>
    <property type="match status" value="1"/>
</dbReference>
<dbReference type="Gene3D" id="3.40.630.30">
    <property type="match status" value="1"/>
</dbReference>
<accession>A0ABR2HR13</accession>
<dbReference type="Proteomes" id="UP001390339">
    <property type="component" value="Unassembled WGS sequence"/>
</dbReference>
<name>A0ABR2HR13_9PEZI</name>
<dbReference type="PROSITE" id="PS51186">
    <property type="entry name" value="GNAT"/>
    <property type="match status" value="1"/>
</dbReference>
<reference evidence="3 4" key="1">
    <citation type="journal article" date="2024" name="IMA Fungus">
        <title>Apiospora arundinis, a panoply of carbohydrate-active enzymes and secondary metabolites.</title>
        <authorList>
            <person name="Sorensen T."/>
            <person name="Petersen C."/>
            <person name="Muurmann A.T."/>
            <person name="Christiansen J.V."/>
            <person name="Brundto M.L."/>
            <person name="Overgaard C.K."/>
            <person name="Boysen A.T."/>
            <person name="Wollenberg R.D."/>
            <person name="Larsen T.O."/>
            <person name="Sorensen J.L."/>
            <person name="Nielsen K.L."/>
            <person name="Sondergaard T.E."/>
        </authorList>
    </citation>
    <scope>NUCLEOTIDE SEQUENCE [LARGE SCALE GENOMIC DNA]</scope>
    <source>
        <strain evidence="3 4">AAU 773</strain>
    </source>
</reference>
<dbReference type="InterPro" id="IPR052523">
    <property type="entry name" value="Trichothecene_AcTrans"/>
</dbReference>
<proteinExistence type="predicted"/>
<dbReference type="Pfam" id="PF00583">
    <property type="entry name" value="Acetyltransf_1"/>
    <property type="match status" value="1"/>
</dbReference>
<evidence type="ECO:0000259" key="2">
    <source>
        <dbReference type="PROSITE" id="PS51186"/>
    </source>
</evidence>
<evidence type="ECO:0000313" key="3">
    <source>
        <dbReference type="EMBL" id="KAK8851142.1"/>
    </source>
</evidence>
<dbReference type="CDD" id="cd04301">
    <property type="entry name" value="NAT_SF"/>
    <property type="match status" value="1"/>
</dbReference>
<dbReference type="EMBL" id="JAPCWZ010000009">
    <property type="protein sequence ID" value="KAK8851142.1"/>
    <property type="molecule type" value="Genomic_DNA"/>
</dbReference>